<sequence>MIFKTVIVTIPLIIGSMIYIGWRPESTLMFFWFDRVGLLELIMQLRELLSYYTIPDWLLYWGPNGLWTLSFTAIMGFIWFTDEPKLGKLWLLVPIIFGITIELGQLMNILPGTFCYGDLIAHGIGAFTAFIILKISFLRGRSTC</sequence>
<feature type="transmembrane region" description="Helical" evidence="1">
    <location>
        <begin position="119"/>
        <end position="138"/>
    </location>
</feature>
<protein>
    <recommendedName>
        <fullName evidence="4">VanZ-like domain-containing protein</fullName>
    </recommendedName>
</protein>
<dbReference type="OrthoDB" id="1069342at2"/>
<dbReference type="HOGENOM" id="CLU_141546_0_0_9"/>
<gene>
    <name evidence="2" type="ordered locus">Nther_0813</name>
</gene>
<evidence type="ECO:0000313" key="2">
    <source>
        <dbReference type="EMBL" id="ACB84399.1"/>
    </source>
</evidence>
<feature type="transmembrane region" description="Helical" evidence="1">
    <location>
        <begin position="89"/>
        <end position="107"/>
    </location>
</feature>
<name>B2A7V1_NATTJ</name>
<dbReference type="EMBL" id="CP001034">
    <property type="protein sequence ID" value="ACB84399.1"/>
    <property type="molecule type" value="Genomic_DNA"/>
</dbReference>
<dbReference type="KEGG" id="nth:Nther_0813"/>
<dbReference type="InParanoid" id="B2A7V1"/>
<dbReference type="RefSeq" id="WP_012447277.1">
    <property type="nucleotide sequence ID" value="NC_010718.1"/>
</dbReference>
<reference evidence="2 3" key="2">
    <citation type="journal article" date="2011" name="J. Bacteriol.">
        <title>Complete genome sequence of the anaerobic, halophilic alkalithermophile Natranaerobius thermophilus JW/NM-WN-LF.</title>
        <authorList>
            <person name="Zhao B."/>
            <person name="Mesbah N.M."/>
            <person name="Dalin E."/>
            <person name="Goodwin L."/>
            <person name="Nolan M."/>
            <person name="Pitluck S."/>
            <person name="Chertkov O."/>
            <person name="Brettin T.S."/>
            <person name="Han J."/>
            <person name="Larimer F.W."/>
            <person name="Land M.L."/>
            <person name="Hauser L."/>
            <person name="Kyrpides N."/>
            <person name="Wiegel J."/>
        </authorList>
    </citation>
    <scope>NUCLEOTIDE SEQUENCE [LARGE SCALE GENOMIC DNA]</scope>
    <source>
        <strain evidence="3">ATCC BAA-1301 / DSM 18059 / JW/NM-WN-LF</strain>
    </source>
</reference>
<dbReference type="eggNOG" id="ENOG5031GXC">
    <property type="taxonomic scope" value="Bacteria"/>
</dbReference>
<keyword evidence="3" id="KW-1185">Reference proteome</keyword>
<accession>B2A7V1</accession>
<organism evidence="2 3">
    <name type="scientific">Natranaerobius thermophilus (strain ATCC BAA-1301 / DSM 18059 / JW/NM-WN-LF)</name>
    <dbReference type="NCBI Taxonomy" id="457570"/>
    <lineage>
        <taxon>Bacteria</taxon>
        <taxon>Bacillati</taxon>
        <taxon>Bacillota</taxon>
        <taxon>Clostridia</taxon>
        <taxon>Natranaerobiales</taxon>
        <taxon>Natranaerobiaceae</taxon>
        <taxon>Natranaerobius</taxon>
    </lineage>
</organism>
<evidence type="ECO:0000313" key="3">
    <source>
        <dbReference type="Proteomes" id="UP000001683"/>
    </source>
</evidence>
<dbReference type="STRING" id="457570.Nther_0813"/>
<keyword evidence="1" id="KW-1133">Transmembrane helix</keyword>
<dbReference type="Proteomes" id="UP000001683">
    <property type="component" value="Chromosome"/>
</dbReference>
<feature type="transmembrane region" description="Helical" evidence="1">
    <location>
        <begin position="58"/>
        <end position="80"/>
    </location>
</feature>
<evidence type="ECO:0008006" key="4">
    <source>
        <dbReference type="Google" id="ProtNLM"/>
    </source>
</evidence>
<proteinExistence type="predicted"/>
<feature type="transmembrane region" description="Helical" evidence="1">
    <location>
        <begin position="5"/>
        <end position="22"/>
    </location>
</feature>
<evidence type="ECO:0000256" key="1">
    <source>
        <dbReference type="SAM" id="Phobius"/>
    </source>
</evidence>
<reference evidence="2 3" key="1">
    <citation type="submission" date="2008-04" db="EMBL/GenBank/DDBJ databases">
        <title>Complete sequence of chromosome of Natranaerobius thermophilus JW/NM-WN-LF.</title>
        <authorList>
            <consortium name="US DOE Joint Genome Institute"/>
            <person name="Copeland A."/>
            <person name="Lucas S."/>
            <person name="Lapidus A."/>
            <person name="Glavina del Rio T."/>
            <person name="Dalin E."/>
            <person name="Tice H."/>
            <person name="Bruce D."/>
            <person name="Goodwin L."/>
            <person name="Pitluck S."/>
            <person name="Chertkov O."/>
            <person name="Brettin T."/>
            <person name="Detter J.C."/>
            <person name="Han C."/>
            <person name="Kuske C.R."/>
            <person name="Schmutz J."/>
            <person name="Larimer F."/>
            <person name="Land M."/>
            <person name="Hauser L."/>
            <person name="Kyrpides N."/>
            <person name="Lykidis A."/>
            <person name="Mesbah N.M."/>
            <person name="Wiegel J."/>
        </authorList>
    </citation>
    <scope>NUCLEOTIDE SEQUENCE [LARGE SCALE GENOMIC DNA]</scope>
    <source>
        <strain evidence="3">ATCC BAA-1301 / DSM 18059 / JW/NM-WN-LF</strain>
    </source>
</reference>
<keyword evidence="1" id="KW-0472">Membrane</keyword>
<dbReference type="AlphaFoldDB" id="B2A7V1"/>
<keyword evidence="1" id="KW-0812">Transmembrane</keyword>